<dbReference type="PANTHER" id="PTHR40265:SF1">
    <property type="entry name" value="GLYOXALASE-LIKE DOMAIN-CONTAINING PROTEIN"/>
    <property type="match status" value="1"/>
</dbReference>
<dbReference type="AlphaFoldDB" id="A0A9X3NDT9"/>
<dbReference type="InterPro" id="IPR029068">
    <property type="entry name" value="Glyas_Bleomycin-R_OHBP_Dase"/>
</dbReference>
<dbReference type="Proteomes" id="UP001147653">
    <property type="component" value="Unassembled WGS sequence"/>
</dbReference>
<proteinExistence type="predicted"/>
<evidence type="ECO:0000259" key="1">
    <source>
        <dbReference type="Pfam" id="PF13468"/>
    </source>
</evidence>
<name>A0A9X3NDT9_9ACTN</name>
<gene>
    <name evidence="2" type="ORF">OJ997_22350</name>
</gene>
<dbReference type="Gene3D" id="3.10.180.10">
    <property type="entry name" value="2,3-Dihydroxybiphenyl 1,2-Dioxygenase, domain 1"/>
    <property type="match status" value="1"/>
</dbReference>
<keyword evidence="3" id="KW-1185">Reference proteome</keyword>
<dbReference type="Pfam" id="PF13468">
    <property type="entry name" value="Glyoxalase_3"/>
    <property type="match status" value="1"/>
</dbReference>
<reference evidence="2" key="1">
    <citation type="submission" date="2022-10" db="EMBL/GenBank/DDBJ databases">
        <title>The WGS of Solirubrobacter phytolaccae KCTC 29190.</title>
        <authorList>
            <person name="Jiang Z."/>
        </authorList>
    </citation>
    <scope>NUCLEOTIDE SEQUENCE</scope>
    <source>
        <strain evidence="2">KCTC 29190</strain>
    </source>
</reference>
<dbReference type="SUPFAM" id="SSF54593">
    <property type="entry name" value="Glyoxalase/Bleomycin resistance protein/Dihydroxybiphenyl dioxygenase"/>
    <property type="match status" value="1"/>
</dbReference>
<dbReference type="RefSeq" id="WP_270027451.1">
    <property type="nucleotide sequence ID" value="NZ_JAPDDP010000046.1"/>
</dbReference>
<dbReference type="PANTHER" id="PTHR40265">
    <property type="entry name" value="BLL2707 PROTEIN"/>
    <property type="match status" value="1"/>
</dbReference>
<sequence>MRLDHVIYGTSDLDAASERMRALGLEVRPGGVHEGQGTHNRIVPLGETYLELMAIGDRDEAAAHPFGSRVLARIEAGDGLIGWAVRVESVEAVAERLGTRVSTIRRAGLEGKLTGVEEALDEPTLPFFIQGTSRPGEGGAPELTFIEVAGDADRLGRWLDGADLGVRVVDGAPAVRAIGLGEQTFRP</sequence>
<protein>
    <submittedName>
        <fullName evidence="2">VOC family protein</fullName>
    </submittedName>
</protein>
<comment type="caution">
    <text evidence="2">The sequence shown here is derived from an EMBL/GenBank/DDBJ whole genome shotgun (WGS) entry which is preliminary data.</text>
</comment>
<evidence type="ECO:0000313" key="2">
    <source>
        <dbReference type="EMBL" id="MDA0183067.1"/>
    </source>
</evidence>
<dbReference type="EMBL" id="JAPDDP010000046">
    <property type="protein sequence ID" value="MDA0183067.1"/>
    <property type="molecule type" value="Genomic_DNA"/>
</dbReference>
<evidence type="ECO:0000313" key="3">
    <source>
        <dbReference type="Proteomes" id="UP001147653"/>
    </source>
</evidence>
<feature type="domain" description="Glyoxalase-like" evidence="1">
    <location>
        <begin position="3"/>
        <end position="135"/>
    </location>
</feature>
<accession>A0A9X3NDT9</accession>
<dbReference type="InterPro" id="IPR025870">
    <property type="entry name" value="Glyoxalase-like_dom"/>
</dbReference>
<organism evidence="2 3">
    <name type="scientific">Solirubrobacter phytolaccae</name>
    <dbReference type="NCBI Taxonomy" id="1404360"/>
    <lineage>
        <taxon>Bacteria</taxon>
        <taxon>Bacillati</taxon>
        <taxon>Actinomycetota</taxon>
        <taxon>Thermoleophilia</taxon>
        <taxon>Solirubrobacterales</taxon>
        <taxon>Solirubrobacteraceae</taxon>
        <taxon>Solirubrobacter</taxon>
    </lineage>
</organism>